<gene>
    <name evidence="9" type="ORF">SAMN05444158_1655</name>
</gene>
<feature type="transmembrane region" description="Helical" evidence="8">
    <location>
        <begin position="131"/>
        <end position="158"/>
    </location>
</feature>
<comment type="subcellular location">
    <subcellularLocation>
        <location evidence="1">Cell membrane</location>
        <topology evidence="1">Multi-pass membrane protein</topology>
    </subcellularLocation>
</comment>
<comment type="similarity">
    <text evidence="7">Belongs to the glycosyltransferase 87 family.</text>
</comment>
<sequence>MSSQYRPARNSPAEAGALFRPYAGTNEPGFVRPMVARRNLEIWLVILGSLAAGAAYAWFAGEDINWDWRNYHEYGAFALLNGRFDQDVAPGGFQTFLNPLPYLPAYLLRHHVSAPFWGMWLGALHGLNLALIYWFSRIVLGGAANVWALAASVVIAAFGPMTLSEVGTSFADILTALPVIAGVGVMLSANAQHRARYVIAGMLIGAAAGLKLTNMVFCVGAAISLLYAARPLSALCCFAAGGAVGALGTGGAWAWTLWQEFGNPVFPFYNGIFRSPEAMDGSFADLRFMPHGLWEAFAYPFYWAVGNYRSSEWPFRDPRFAIAFVLLAATVGAGLLSRLRIFTRRDKQFLVFFLVAYVVWLLEFSIHRYAVALELLCAPLIVLLFSRLSGALQRKPFASSRPAWASFATAGLAVAIALWSQPADWSRRPWSDPYQPQPPKALSEAATYLMIEKPLGYMVPLLGPGSRAYQLSDILMPIVPGGSLDHRIRAGLAHPLPGGVWAMHLRGSAPRQCLLDEYGWEIDASRACAVIPGPEGVDIEACPLRPSAQTKSQSC</sequence>
<accession>A0A1H1R548</accession>
<dbReference type="Pfam" id="PF09594">
    <property type="entry name" value="GT87"/>
    <property type="match status" value="1"/>
</dbReference>
<evidence type="ECO:0000256" key="4">
    <source>
        <dbReference type="ARBA" id="ARBA00022692"/>
    </source>
</evidence>
<name>A0A1H1R548_9BRAD</name>
<feature type="transmembrane region" description="Helical" evidence="8">
    <location>
        <begin position="197"/>
        <end position="228"/>
    </location>
</feature>
<evidence type="ECO:0000256" key="2">
    <source>
        <dbReference type="ARBA" id="ARBA00022475"/>
    </source>
</evidence>
<dbReference type="GO" id="GO:0016758">
    <property type="term" value="F:hexosyltransferase activity"/>
    <property type="evidence" value="ECO:0007669"/>
    <property type="project" value="InterPro"/>
</dbReference>
<evidence type="ECO:0000256" key="6">
    <source>
        <dbReference type="ARBA" id="ARBA00023136"/>
    </source>
</evidence>
<dbReference type="AlphaFoldDB" id="A0A1H1R548"/>
<keyword evidence="10" id="KW-1185">Reference proteome</keyword>
<dbReference type="GO" id="GO:0005886">
    <property type="term" value="C:plasma membrane"/>
    <property type="evidence" value="ECO:0007669"/>
    <property type="project" value="UniProtKB-SubCell"/>
</dbReference>
<dbReference type="Proteomes" id="UP000243904">
    <property type="component" value="Chromosome I"/>
</dbReference>
<feature type="transmembrane region" description="Helical" evidence="8">
    <location>
        <begin position="349"/>
        <end position="366"/>
    </location>
</feature>
<evidence type="ECO:0000256" key="1">
    <source>
        <dbReference type="ARBA" id="ARBA00004651"/>
    </source>
</evidence>
<dbReference type="InterPro" id="IPR018584">
    <property type="entry name" value="GT87"/>
</dbReference>
<evidence type="ECO:0000256" key="3">
    <source>
        <dbReference type="ARBA" id="ARBA00022679"/>
    </source>
</evidence>
<evidence type="ECO:0000256" key="7">
    <source>
        <dbReference type="ARBA" id="ARBA00024033"/>
    </source>
</evidence>
<protein>
    <recommendedName>
        <fullName evidence="11">DUF2029 domain-containing protein</fullName>
    </recommendedName>
</protein>
<feature type="transmembrane region" description="Helical" evidence="8">
    <location>
        <begin position="235"/>
        <end position="258"/>
    </location>
</feature>
<evidence type="ECO:0000313" key="9">
    <source>
        <dbReference type="EMBL" id="SDS30838.1"/>
    </source>
</evidence>
<feature type="transmembrane region" description="Helical" evidence="8">
    <location>
        <begin position="320"/>
        <end position="337"/>
    </location>
</feature>
<evidence type="ECO:0008006" key="11">
    <source>
        <dbReference type="Google" id="ProtNLM"/>
    </source>
</evidence>
<dbReference type="EMBL" id="LT629750">
    <property type="protein sequence ID" value="SDS30838.1"/>
    <property type="molecule type" value="Genomic_DNA"/>
</dbReference>
<proteinExistence type="inferred from homology"/>
<reference evidence="10" key="1">
    <citation type="submission" date="2016-10" db="EMBL/GenBank/DDBJ databases">
        <authorList>
            <person name="Varghese N."/>
            <person name="Submissions S."/>
        </authorList>
    </citation>
    <scope>NUCLEOTIDE SEQUENCE [LARGE SCALE GENOMIC DNA]</scope>
    <source>
        <strain evidence="10">GAS369</strain>
    </source>
</reference>
<organism evidence="9 10">
    <name type="scientific">Bradyrhizobium canariense</name>
    <dbReference type="NCBI Taxonomy" id="255045"/>
    <lineage>
        <taxon>Bacteria</taxon>
        <taxon>Pseudomonadati</taxon>
        <taxon>Pseudomonadota</taxon>
        <taxon>Alphaproteobacteria</taxon>
        <taxon>Hyphomicrobiales</taxon>
        <taxon>Nitrobacteraceae</taxon>
        <taxon>Bradyrhizobium</taxon>
    </lineage>
</organism>
<keyword evidence="5 8" id="KW-1133">Transmembrane helix</keyword>
<keyword evidence="4 8" id="KW-0812">Transmembrane</keyword>
<feature type="transmembrane region" description="Helical" evidence="8">
    <location>
        <begin position="42"/>
        <end position="61"/>
    </location>
</feature>
<keyword evidence="6 8" id="KW-0472">Membrane</keyword>
<keyword evidence="2" id="KW-1003">Cell membrane</keyword>
<evidence type="ECO:0000313" key="10">
    <source>
        <dbReference type="Proteomes" id="UP000243904"/>
    </source>
</evidence>
<keyword evidence="3" id="KW-0808">Transferase</keyword>
<evidence type="ECO:0000256" key="8">
    <source>
        <dbReference type="SAM" id="Phobius"/>
    </source>
</evidence>
<feature type="transmembrane region" description="Helical" evidence="8">
    <location>
        <begin position="402"/>
        <end position="419"/>
    </location>
</feature>
<feature type="transmembrane region" description="Helical" evidence="8">
    <location>
        <begin position="372"/>
        <end position="390"/>
    </location>
</feature>
<evidence type="ECO:0000256" key="5">
    <source>
        <dbReference type="ARBA" id="ARBA00022989"/>
    </source>
</evidence>